<dbReference type="AlphaFoldDB" id="C0E2C4"/>
<keyword evidence="1" id="KW-1133">Transmembrane helix</keyword>
<protein>
    <submittedName>
        <fullName evidence="2">Uncharacterized protein</fullName>
    </submittedName>
</protein>
<accession>C0E2C4</accession>
<proteinExistence type="predicted"/>
<evidence type="ECO:0000256" key="1">
    <source>
        <dbReference type="SAM" id="Phobius"/>
    </source>
</evidence>
<dbReference type="HOGENOM" id="CLU_2664893_0_0_11"/>
<dbReference type="Proteomes" id="UP000006247">
    <property type="component" value="Unassembled WGS sequence"/>
</dbReference>
<evidence type="ECO:0000313" key="3">
    <source>
        <dbReference type="Proteomes" id="UP000006247"/>
    </source>
</evidence>
<gene>
    <name evidence="2" type="ORF">CORMATOL_01130</name>
</gene>
<evidence type="ECO:0000313" key="2">
    <source>
        <dbReference type="EMBL" id="EEG27327.1"/>
    </source>
</evidence>
<dbReference type="EMBL" id="ACEB01000018">
    <property type="protein sequence ID" value="EEG27327.1"/>
    <property type="molecule type" value="Genomic_DNA"/>
</dbReference>
<keyword evidence="1" id="KW-0812">Transmembrane</keyword>
<reference evidence="2 3" key="1">
    <citation type="submission" date="2009-01" db="EMBL/GenBank/DDBJ databases">
        <authorList>
            <person name="Fulton L."/>
            <person name="Clifton S."/>
            <person name="Chinwalla A.T."/>
            <person name="Mitreva M."/>
            <person name="Sodergren E."/>
            <person name="Weinstock G."/>
            <person name="Clifton S."/>
            <person name="Dooling D.J."/>
            <person name="Fulton B."/>
            <person name="Minx P."/>
            <person name="Pepin K.H."/>
            <person name="Johnson M."/>
            <person name="Bhonagiri V."/>
            <person name="Nash W.E."/>
            <person name="Mardis E.R."/>
            <person name="Wilson R.K."/>
        </authorList>
    </citation>
    <scope>NUCLEOTIDE SEQUENCE [LARGE SCALE GENOMIC DNA]</scope>
    <source>
        <strain evidence="2 3">ATCC 33806</strain>
    </source>
</reference>
<sequence length="75" mass="8161">MPTGMATFKSRPAEFLGLGIWGGVFFIVLHVYRGLALVPCGGDHHEQGGFLAKNPQDYVLIPGDHSCNNYAAIMR</sequence>
<keyword evidence="1" id="KW-0472">Membrane</keyword>
<name>C0E2C4_9CORY</name>
<feature type="transmembrane region" description="Helical" evidence="1">
    <location>
        <begin position="12"/>
        <end position="32"/>
    </location>
</feature>
<organism evidence="2 3">
    <name type="scientific">Corynebacterium matruchotii ATCC 33806</name>
    <dbReference type="NCBI Taxonomy" id="566549"/>
    <lineage>
        <taxon>Bacteria</taxon>
        <taxon>Bacillati</taxon>
        <taxon>Actinomycetota</taxon>
        <taxon>Actinomycetes</taxon>
        <taxon>Mycobacteriales</taxon>
        <taxon>Corynebacteriaceae</taxon>
        <taxon>Corynebacterium</taxon>
    </lineage>
</organism>
<comment type="caution">
    <text evidence="2">The sequence shown here is derived from an EMBL/GenBank/DDBJ whole genome shotgun (WGS) entry which is preliminary data.</text>
</comment>